<feature type="domain" description="PhoD-like phosphatase metallophosphatase" evidence="1">
    <location>
        <begin position="164"/>
        <end position="501"/>
    </location>
</feature>
<evidence type="ECO:0000259" key="2">
    <source>
        <dbReference type="Pfam" id="PF16655"/>
    </source>
</evidence>
<dbReference type="SUPFAM" id="SSF56300">
    <property type="entry name" value="Metallo-dependent phosphatases"/>
    <property type="match status" value="1"/>
</dbReference>
<evidence type="ECO:0000313" key="3">
    <source>
        <dbReference type="EMBL" id="MFC7326667.1"/>
    </source>
</evidence>
<dbReference type="PROSITE" id="PS51318">
    <property type="entry name" value="TAT"/>
    <property type="match status" value="1"/>
</dbReference>
<evidence type="ECO:0000313" key="4">
    <source>
        <dbReference type="Proteomes" id="UP001596540"/>
    </source>
</evidence>
<gene>
    <name evidence="3" type="ORF">ACFQRF_02840</name>
</gene>
<dbReference type="Proteomes" id="UP001596540">
    <property type="component" value="Unassembled WGS sequence"/>
</dbReference>
<evidence type="ECO:0000259" key="1">
    <source>
        <dbReference type="Pfam" id="PF09423"/>
    </source>
</evidence>
<dbReference type="InterPro" id="IPR032093">
    <property type="entry name" value="PhoD_N"/>
</dbReference>
<keyword evidence="4" id="KW-1185">Reference proteome</keyword>
<dbReference type="PANTHER" id="PTHR43606:SF2">
    <property type="entry name" value="ALKALINE PHOSPHATASE FAMILY PROTEIN (AFU_ORTHOLOGUE AFUA_5G03860)"/>
    <property type="match status" value="1"/>
</dbReference>
<dbReference type="Pfam" id="PF16655">
    <property type="entry name" value="PhoD_N"/>
    <property type="match status" value="1"/>
</dbReference>
<dbReference type="CDD" id="cd07389">
    <property type="entry name" value="MPP_PhoD"/>
    <property type="match status" value="1"/>
</dbReference>
<dbReference type="Gene3D" id="3.60.21.70">
    <property type="entry name" value="PhoD-like phosphatase"/>
    <property type="match status" value="1"/>
</dbReference>
<reference evidence="4" key="1">
    <citation type="journal article" date="2019" name="Int. J. Syst. Evol. Microbiol.">
        <title>The Global Catalogue of Microorganisms (GCM) 10K type strain sequencing project: providing services to taxonomists for standard genome sequencing and annotation.</title>
        <authorList>
            <consortium name="The Broad Institute Genomics Platform"/>
            <consortium name="The Broad Institute Genome Sequencing Center for Infectious Disease"/>
            <person name="Wu L."/>
            <person name="Ma J."/>
        </authorList>
    </citation>
    <scope>NUCLEOTIDE SEQUENCE [LARGE SCALE GENOMIC DNA]</scope>
    <source>
        <strain evidence="4">CGMCC 4.7382</strain>
    </source>
</reference>
<dbReference type="InterPro" id="IPR038607">
    <property type="entry name" value="PhoD-like_sf"/>
</dbReference>
<dbReference type="InterPro" id="IPR052900">
    <property type="entry name" value="Phospholipid_Metab_Enz"/>
</dbReference>
<dbReference type="PANTHER" id="PTHR43606">
    <property type="entry name" value="PHOSPHATASE, PUTATIVE (AFU_ORTHOLOGUE AFUA_6G08710)-RELATED"/>
    <property type="match status" value="1"/>
</dbReference>
<proteinExistence type="predicted"/>
<dbReference type="Gene3D" id="2.60.40.380">
    <property type="entry name" value="Purple acid phosphatase-like, N-terminal"/>
    <property type="match status" value="1"/>
</dbReference>
<organism evidence="3 4">
    <name type="scientific">Marinactinospora rubrisoli</name>
    <dbReference type="NCBI Taxonomy" id="2715399"/>
    <lineage>
        <taxon>Bacteria</taxon>
        <taxon>Bacillati</taxon>
        <taxon>Actinomycetota</taxon>
        <taxon>Actinomycetes</taxon>
        <taxon>Streptosporangiales</taxon>
        <taxon>Nocardiopsidaceae</taxon>
        <taxon>Marinactinospora</taxon>
    </lineage>
</organism>
<name>A0ABW2K9M2_9ACTN</name>
<dbReference type="Pfam" id="PF09423">
    <property type="entry name" value="PhoD"/>
    <property type="match status" value="1"/>
</dbReference>
<dbReference type="InterPro" id="IPR006311">
    <property type="entry name" value="TAT_signal"/>
</dbReference>
<feature type="domain" description="Phospholipase D N-terminal" evidence="2">
    <location>
        <begin position="53"/>
        <end position="151"/>
    </location>
</feature>
<accession>A0ABW2K9M2</accession>
<comment type="caution">
    <text evidence="3">The sequence shown here is derived from an EMBL/GenBank/DDBJ whole genome shotgun (WGS) entry which is preliminary data.</text>
</comment>
<dbReference type="InterPro" id="IPR018946">
    <property type="entry name" value="PhoD-like_MPP"/>
</dbReference>
<sequence length="540" mass="60131">MSEFTAGAVLHGASRRTFLNLTGVSATAFLLGLGTSPTPVHAAESLPADPFTLGVASGDPSPDGVVLWTRLAMRPLAPDGRGGMPKKDIKVRYEVAEDERFTRIVRRGSAVATPELGHSVHPEISGLQPWRDYYYRFRVGGFTSPVGRTRTAPAHDSGVGRLRFATASCQAWYHGYYTAYRHMAADDLDVLFFLGDYIYEYGIIAGDNLERQADLGDEHSVKVTTLEQFRLRYSLTKTDPDLQAAHAAAPWVVTWDDHEVENNYANAESQYGVPKREFLARRAAAYQVFYENLPLRSVQTPSGPSVRMYRTLRYGRLADVHVLDTRQYRDGYPAGRVIDDAPERRDPARSILGRGQERWLTGALRGSRARWNLLANQVVMAQIDRDLGSGRLYSNDQWDGFPACRDRVLSAVRQAKIRNFVVLTGDIHRSVAAEIKADFDDPDSRTVGVELVGSSISSDRDGSASDDLAPIWLQNPHVRLYNARRGYLRCEATRESLTADFRILPYVTRPGAGVETLARYTIPAGEMALPRRTPQEQPLA</sequence>
<protein>
    <submittedName>
        <fullName evidence="3">Alkaline phosphatase D family protein</fullName>
    </submittedName>
</protein>
<dbReference type="EMBL" id="JBHTBH010000001">
    <property type="protein sequence ID" value="MFC7326667.1"/>
    <property type="molecule type" value="Genomic_DNA"/>
</dbReference>
<dbReference type="RefSeq" id="WP_379868527.1">
    <property type="nucleotide sequence ID" value="NZ_JBHTBH010000001.1"/>
</dbReference>
<dbReference type="InterPro" id="IPR029052">
    <property type="entry name" value="Metallo-depent_PP-like"/>
</dbReference>